<feature type="transmembrane region" description="Helical" evidence="8">
    <location>
        <begin position="57"/>
        <end position="76"/>
    </location>
</feature>
<dbReference type="Gene3D" id="1.20.1250.20">
    <property type="entry name" value="MFS general substrate transporter like domains"/>
    <property type="match status" value="1"/>
</dbReference>
<sequence>MGLGNLKGRALTIGITLTSGIGFMLFGWDQGVFGGILGNERFLSTFDDPDATIQGQIVSTYDIGCILGAAMSLFVGDRYGRRMAIAIACLSVTVGGALQASSFTLAQMIVGRVVAGVGIGLNSATIPMWQSETSKPEHRGKLIALQLVLVIFGIDISQWVNLGMTYIAYSDASWRFPLAFQCFLALLCMFLLWFMPESPRWLYYKDRLEEAQEIMAHLENKSTDDPSLKAEIRIIAETISHEREAQAVGWREVFAGGEQQDLRRIILGAGTSLMQQFGGINVVVYYLPVILTQSFGFSQRLSLILSAVDFISLCFWGLMISFVIDRVGRKNLMLYGAMGQSFCFATAALGLGIGTKATNGVAVAFIFLYHVCFGLSFLSIPFMYPSEINSQRMRNKGNAVAMITNWIGVYVIVSITPPAISNIGWRFYIIFAVLNLAWVPFIWYFYVETAGLSLEEVDLMFSLKYTGGKYMTYKEARRRVIEQRRNNTLAASEKEIIVSQEELAA</sequence>
<accession>A0A6A6IEF1</accession>
<dbReference type="PROSITE" id="PS00216">
    <property type="entry name" value="SUGAR_TRANSPORT_1"/>
    <property type="match status" value="1"/>
</dbReference>
<feature type="transmembrane region" description="Helical" evidence="8">
    <location>
        <begin position="303"/>
        <end position="325"/>
    </location>
</feature>
<feature type="transmembrane region" description="Helical" evidence="8">
    <location>
        <begin position="399"/>
        <end position="420"/>
    </location>
</feature>
<dbReference type="NCBIfam" id="TIGR00879">
    <property type="entry name" value="SP"/>
    <property type="match status" value="1"/>
</dbReference>
<dbReference type="FunFam" id="1.20.1250.20:FF:000090">
    <property type="entry name" value="MFS sugar transporter, putative"/>
    <property type="match status" value="1"/>
</dbReference>
<evidence type="ECO:0000259" key="9">
    <source>
        <dbReference type="PROSITE" id="PS50850"/>
    </source>
</evidence>
<dbReference type="InterPro" id="IPR003663">
    <property type="entry name" value="Sugar/inositol_transpt"/>
</dbReference>
<dbReference type="Pfam" id="PF00083">
    <property type="entry name" value="Sugar_tr"/>
    <property type="match status" value="1"/>
</dbReference>
<feature type="transmembrane region" description="Helical" evidence="8">
    <location>
        <begin position="109"/>
        <end position="130"/>
    </location>
</feature>
<dbReference type="InterPro" id="IPR005829">
    <property type="entry name" value="Sugar_transporter_CS"/>
</dbReference>
<comment type="subcellular location">
    <subcellularLocation>
        <location evidence="1">Membrane</location>
        <topology evidence="1">Multi-pass membrane protein</topology>
    </subcellularLocation>
</comment>
<evidence type="ECO:0000256" key="5">
    <source>
        <dbReference type="ARBA" id="ARBA00022989"/>
    </source>
</evidence>
<protein>
    <submittedName>
        <fullName evidence="10">General substrate transporter</fullName>
    </submittedName>
</protein>
<reference evidence="10" key="1">
    <citation type="journal article" date="2020" name="Stud. Mycol.">
        <title>101 Dothideomycetes genomes: a test case for predicting lifestyles and emergence of pathogens.</title>
        <authorList>
            <person name="Haridas S."/>
            <person name="Albert R."/>
            <person name="Binder M."/>
            <person name="Bloem J."/>
            <person name="Labutti K."/>
            <person name="Salamov A."/>
            <person name="Andreopoulos B."/>
            <person name="Baker S."/>
            <person name="Barry K."/>
            <person name="Bills G."/>
            <person name="Bluhm B."/>
            <person name="Cannon C."/>
            <person name="Castanera R."/>
            <person name="Culley D."/>
            <person name="Daum C."/>
            <person name="Ezra D."/>
            <person name="Gonzalez J."/>
            <person name="Henrissat B."/>
            <person name="Kuo A."/>
            <person name="Liang C."/>
            <person name="Lipzen A."/>
            <person name="Lutzoni F."/>
            <person name="Magnuson J."/>
            <person name="Mondo S."/>
            <person name="Nolan M."/>
            <person name="Ohm R."/>
            <person name="Pangilinan J."/>
            <person name="Park H.-J."/>
            <person name="Ramirez L."/>
            <person name="Alfaro M."/>
            <person name="Sun H."/>
            <person name="Tritt A."/>
            <person name="Yoshinaga Y."/>
            <person name="Zwiers L.-H."/>
            <person name="Turgeon B."/>
            <person name="Goodwin S."/>
            <person name="Spatafora J."/>
            <person name="Crous P."/>
            <person name="Grigoriev I."/>
        </authorList>
    </citation>
    <scope>NUCLEOTIDE SEQUENCE</scope>
    <source>
        <strain evidence="10">CBS 122368</strain>
    </source>
</reference>
<proteinExistence type="inferred from homology"/>
<keyword evidence="3 7" id="KW-0813">Transport</keyword>
<evidence type="ECO:0000256" key="1">
    <source>
        <dbReference type="ARBA" id="ARBA00004141"/>
    </source>
</evidence>
<dbReference type="RefSeq" id="XP_033682887.1">
    <property type="nucleotide sequence ID" value="XM_033834946.1"/>
</dbReference>
<feature type="transmembrane region" description="Helical" evidence="8">
    <location>
        <begin position="332"/>
        <end position="354"/>
    </location>
</feature>
<feature type="transmembrane region" description="Helical" evidence="8">
    <location>
        <begin position="360"/>
        <end position="378"/>
    </location>
</feature>
<feature type="transmembrane region" description="Helical" evidence="8">
    <location>
        <begin position="83"/>
        <end position="103"/>
    </location>
</feature>
<dbReference type="PANTHER" id="PTHR48022:SF28">
    <property type="entry name" value="MAJOR FACILITATOR SUPERFAMILY (MFS) PROFILE DOMAIN-CONTAINING PROTEIN-RELATED"/>
    <property type="match status" value="1"/>
</dbReference>
<feature type="domain" description="Major facilitator superfamily (MFS) profile" evidence="9">
    <location>
        <begin position="15"/>
        <end position="450"/>
    </location>
</feature>
<dbReference type="GeneID" id="54588276"/>
<evidence type="ECO:0000256" key="2">
    <source>
        <dbReference type="ARBA" id="ARBA00010992"/>
    </source>
</evidence>
<evidence type="ECO:0000313" key="10">
    <source>
        <dbReference type="EMBL" id="KAF2247883.1"/>
    </source>
</evidence>
<evidence type="ECO:0000313" key="11">
    <source>
        <dbReference type="Proteomes" id="UP000800094"/>
    </source>
</evidence>
<dbReference type="InterPro" id="IPR050360">
    <property type="entry name" value="MFS_Sugar_Transporters"/>
</dbReference>
<feature type="transmembrane region" description="Helical" evidence="8">
    <location>
        <begin position="142"/>
        <end position="162"/>
    </location>
</feature>
<dbReference type="AlphaFoldDB" id="A0A6A6IEF1"/>
<organism evidence="10 11">
    <name type="scientific">Trematosphaeria pertusa</name>
    <dbReference type="NCBI Taxonomy" id="390896"/>
    <lineage>
        <taxon>Eukaryota</taxon>
        <taxon>Fungi</taxon>
        <taxon>Dikarya</taxon>
        <taxon>Ascomycota</taxon>
        <taxon>Pezizomycotina</taxon>
        <taxon>Dothideomycetes</taxon>
        <taxon>Pleosporomycetidae</taxon>
        <taxon>Pleosporales</taxon>
        <taxon>Massarineae</taxon>
        <taxon>Trematosphaeriaceae</taxon>
        <taxon>Trematosphaeria</taxon>
    </lineage>
</organism>
<evidence type="ECO:0000256" key="6">
    <source>
        <dbReference type="ARBA" id="ARBA00023136"/>
    </source>
</evidence>
<feature type="transmembrane region" description="Helical" evidence="8">
    <location>
        <begin position="426"/>
        <end position="446"/>
    </location>
</feature>
<keyword evidence="6 8" id="KW-0472">Membrane</keyword>
<dbReference type="Proteomes" id="UP000800094">
    <property type="component" value="Unassembled WGS sequence"/>
</dbReference>
<dbReference type="OrthoDB" id="6133115at2759"/>
<dbReference type="PROSITE" id="PS50850">
    <property type="entry name" value="MFS"/>
    <property type="match status" value="1"/>
</dbReference>
<dbReference type="InterPro" id="IPR005828">
    <property type="entry name" value="MFS_sugar_transport-like"/>
</dbReference>
<feature type="transmembrane region" description="Helical" evidence="8">
    <location>
        <begin position="273"/>
        <end position="291"/>
    </location>
</feature>
<name>A0A6A6IEF1_9PLEO</name>
<gene>
    <name evidence="10" type="ORF">BU26DRAFT_595636</name>
</gene>
<keyword evidence="4 8" id="KW-0812">Transmembrane</keyword>
<evidence type="ECO:0000256" key="7">
    <source>
        <dbReference type="RuleBase" id="RU003346"/>
    </source>
</evidence>
<dbReference type="GO" id="GO:0005351">
    <property type="term" value="F:carbohydrate:proton symporter activity"/>
    <property type="evidence" value="ECO:0007669"/>
    <property type="project" value="TreeGrafter"/>
</dbReference>
<keyword evidence="5 8" id="KW-1133">Transmembrane helix</keyword>
<dbReference type="GO" id="GO:0016020">
    <property type="term" value="C:membrane"/>
    <property type="evidence" value="ECO:0007669"/>
    <property type="project" value="UniProtKB-SubCell"/>
</dbReference>
<evidence type="ECO:0000256" key="8">
    <source>
        <dbReference type="SAM" id="Phobius"/>
    </source>
</evidence>
<dbReference type="InterPro" id="IPR020846">
    <property type="entry name" value="MFS_dom"/>
</dbReference>
<feature type="transmembrane region" description="Helical" evidence="8">
    <location>
        <begin position="174"/>
        <end position="195"/>
    </location>
</feature>
<comment type="similarity">
    <text evidence="2 7">Belongs to the major facilitator superfamily. Sugar transporter (TC 2.A.1.1) family.</text>
</comment>
<keyword evidence="11" id="KW-1185">Reference proteome</keyword>
<dbReference type="EMBL" id="ML987196">
    <property type="protein sequence ID" value="KAF2247883.1"/>
    <property type="molecule type" value="Genomic_DNA"/>
</dbReference>
<evidence type="ECO:0000256" key="3">
    <source>
        <dbReference type="ARBA" id="ARBA00022448"/>
    </source>
</evidence>
<evidence type="ECO:0000256" key="4">
    <source>
        <dbReference type="ARBA" id="ARBA00022692"/>
    </source>
</evidence>
<dbReference type="PANTHER" id="PTHR48022">
    <property type="entry name" value="PLASTIDIC GLUCOSE TRANSPORTER 4"/>
    <property type="match status" value="1"/>
</dbReference>
<dbReference type="SUPFAM" id="SSF103473">
    <property type="entry name" value="MFS general substrate transporter"/>
    <property type="match status" value="1"/>
</dbReference>
<dbReference type="InterPro" id="IPR036259">
    <property type="entry name" value="MFS_trans_sf"/>
</dbReference>
<dbReference type="PRINTS" id="PR00171">
    <property type="entry name" value="SUGRTRNSPORT"/>
</dbReference>
<feature type="transmembrane region" description="Helical" evidence="8">
    <location>
        <begin position="12"/>
        <end position="37"/>
    </location>
</feature>